<keyword evidence="3 6" id="KW-0347">Helicase</keyword>
<evidence type="ECO:0000256" key="1">
    <source>
        <dbReference type="ARBA" id="ARBA00022741"/>
    </source>
</evidence>
<dbReference type="InterPro" id="IPR010994">
    <property type="entry name" value="RuvA_2-like"/>
</dbReference>
<keyword evidence="7" id="KW-1185">Reference proteome</keyword>
<organism evidence="6 7">
    <name type="scientific">Mogibacterium kristiansenii</name>
    <dbReference type="NCBI Taxonomy" id="2606708"/>
    <lineage>
        <taxon>Bacteria</taxon>
        <taxon>Bacillati</taxon>
        <taxon>Bacillota</taxon>
        <taxon>Clostridia</taxon>
        <taxon>Peptostreptococcales</taxon>
        <taxon>Anaerovoracaceae</taxon>
        <taxon>Mogibacterium</taxon>
    </lineage>
</organism>
<dbReference type="InterPro" id="IPR050534">
    <property type="entry name" value="Coronavir_polyprotein_1ab"/>
</dbReference>
<comment type="function">
    <text evidence="3">DNA-dependent ATPase and ATP-dependent 5'-3' DNA helicase. Has no activity on blunt DNA or DNA with 3'-overhangs, requires at least 10 bases of 5'-ssDNA for helicase activity.</text>
</comment>
<dbReference type="GO" id="GO:0006281">
    <property type="term" value="P:DNA repair"/>
    <property type="evidence" value="ECO:0007669"/>
    <property type="project" value="InterPro"/>
</dbReference>
<proteinExistence type="inferred from homology"/>
<comment type="similarity">
    <text evidence="3">Belongs to the RecD family. RecD2 subfamily.</text>
</comment>
<dbReference type="GO" id="GO:0003677">
    <property type="term" value="F:DNA binding"/>
    <property type="evidence" value="ECO:0007669"/>
    <property type="project" value="UniProtKB-UniRule"/>
</dbReference>
<dbReference type="InterPro" id="IPR027417">
    <property type="entry name" value="P-loop_NTPase"/>
</dbReference>
<dbReference type="Gene3D" id="1.10.10.2220">
    <property type="match status" value="1"/>
</dbReference>
<evidence type="ECO:0000256" key="3">
    <source>
        <dbReference type="HAMAP-Rule" id="MF_01488"/>
    </source>
</evidence>
<evidence type="ECO:0000259" key="4">
    <source>
        <dbReference type="SMART" id="SM00278"/>
    </source>
</evidence>
<dbReference type="GO" id="GO:0009338">
    <property type="term" value="C:exodeoxyribonuclease V complex"/>
    <property type="evidence" value="ECO:0007669"/>
    <property type="project" value="TreeGrafter"/>
</dbReference>
<keyword evidence="1 3" id="KW-0547">Nucleotide-binding</keyword>
<dbReference type="InterPro" id="IPR003593">
    <property type="entry name" value="AAA+_ATPase"/>
</dbReference>
<feature type="domain" description="AAA+ ATPase" evidence="5">
    <location>
        <begin position="333"/>
        <end position="485"/>
    </location>
</feature>
<dbReference type="Pfam" id="PF14490">
    <property type="entry name" value="HHH_RecD2"/>
    <property type="match status" value="1"/>
</dbReference>
<name>A0A6N7XIF7_9FIRM</name>
<dbReference type="CDD" id="cd18809">
    <property type="entry name" value="SF1_C_RecD"/>
    <property type="match status" value="1"/>
</dbReference>
<dbReference type="HAMAP" id="MF_01488">
    <property type="entry name" value="RecD2"/>
    <property type="match status" value="1"/>
</dbReference>
<dbReference type="Pfam" id="PF14520">
    <property type="entry name" value="HHH_5"/>
    <property type="match status" value="1"/>
</dbReference>
<dbReference type="InterPro" id="IPR006345">
    <property type="entry name" value="RecD2"/>
</dbReference>
<accession>A0A6N7XIF7</accession>
<dbReference type="InterPro" id="IPR055446">
    <property type="entry name" value="RecD2_N_OB"/>
</dbReference>
<keyword evidence="3" id="KW-0238">DNA-binding</keyword>
<dbReference type="NCBIfam" id="TIGR01448">
    <property type="entry name" value="recD_rel"/>
    <property type="match status" value="1"/>
</dbReference>
<dbReference type="InterPro" id="IPR003583">
    <property type="entry name" value="Hlx-hairpin-Hlx_DNA-bd_motif"/>
</dbReference>
<dbReference type="SMART" id="SM00382">
    <property type="entry name" value="AAA"/>
    <property type="match status" value="1"/>
</dbReference>
<dbReference type="GO" id="GO:0043139">
    <property type="term" value="F:5'-3' DNA helicase activity"/>
    <property type="evidence" value="ECO:0007669"/>
    <property type="project" value="UniProtKB-UniRule"/>
</dbReference>
<dbReference type="InterPro" id="IPR041451">
    <property type="entry name" value="RecD2_SH13"/>
</dbReference>
<dbReference type="EMBL" id="VUNA01000001">
    <property type="protein sequence ID" value="MST69855.1"/>
    <property type="molecule type" value="Genomic_DNA"/>
</dbReference>
<dbReference type="SUPFAM" id="SSF52540">
    <property type="entry name" value="P-loop containing nucleoside triphosphate hydrolases"/>
    <property type="match status" value="2"/>
</dbReference>
<dbReference type="InterPro" id="IPR029493">
    <property type="entry name" value="RecD2-like_HHH"/>
</dbReference>
<evidence type="ECO:0000313" key="6">
    <source>
        <dbReference type="EMBL" id="MST69855.1"/>
    </source>
</evidence>
<dbReference type="EC" id="5.6.2.3" evidence="3"/>
<protein>
    <recommendedName>
        <fullName evidence="3">ATP-dependent RecD2 DNA helicase</fullName>
        <ecNumber evidence="3">5.6.2.3</ecNumber>
    </recommendedName>
    <alternativeName>
        <fullName evidence="3">DNA 5'-3' helicase subunit RecD2</fullName>
    </alternativeName>
</protein>
<evidence type="ECO:0000313" key="7">
    <source>
        <dbReference type="Proteomes" id="UP000469424"/>
    </source>
</evidence>
<keyword evidence="3" id="KW-0378">Hydrolase</keyword>
<evidence type="ECO:0000256" key="2">
    <source>
        <dbReference type="ARBA" id="ARBA00022840"/>
    </source>
</evidence>
<dbReference type="RefSeq" id="WP_154553413.1">
    <property type="nucleotide sequence ID" value="NZ_VUNA01000001.1"/>
</dbReference>
<dbReference type="Pfam" id="PF23139">
    <property type="entry name" value="OB_YrrC"/>
    <property type="match status" value="1"/>
</dbReference>
<dbReference type="Pfam" id="PF13538">
    <property type="entry name" value="UvrD_C_2"/>
    <property type="match status" value="1"/>
</dbReference>
<gene>
    <name evidence="3" type="primary">recD2</name>
    <name evidence="6" type="ORF">FYJ65_00625</name>
</gene>
<dbReference type="GO" id="GO:0006310">
    <property type="term" value="P:DNA recombination"/>
    <property type="evidence" value="ECO:0007669"/>
    <property type="project" value="InterPro"/>
</dbReference>
<dbReference type="Pfam" id="PF18335">
    <property type="entry name" value="SH3_13"/>
    <property type="match status" value="1"/>
</dbReference>
<dbReference type="GO" id="GO:0017116">
    <property type="term" value="F:single-stranded DNA helicase activity"/>
    <property type="evidence" value="ECO:0007669"/>
    <property type="project" value="TreeGrafter"/>
</dbReference>
<comment type="caution">
    <text evidence="6">The sequence shown here is derived from an EMBL/GenBank/DDBJ whole genome shotgun (WGS) entry which is preliminary data.</text>
</comment>
<dbReference type="SUPFAM" id="SSF47781">
    <property type="entry name" value="RuvA domain 2-like"/>
    <property type="match status" value="1"/>
</dbReference>
<dbReference type="Gene3D" id="1.10.150.20">
    <property type="entry name" value="5' to 3' exonuclease, C-terminal subdomain"/>
    <property type="match status" value="1"/>
</dbReference>
<dbReference type="Pfam" id="PF13245">
    <property type="entry name" value="AAA_19"/>
    <property type="match status" value="1"/>
</dbReference>
<feature type="domain" description="Helix-hairpin-helix DNA-binding motif class 1" evidence="4">
    <location>
        <begin position="82"/>
        <end position="101"/>
    </location>
</feature>
<dbReference type="Gene3D" id="3.40.50.300">
    <property type="entry name" value="P-loop containing nucleotide triphosphate hydrolases"/>
    <property type="match status" value="2"/>
</dbReference>
<dbReference type="GO" id="GO:0005524">
    <property type="term" value="F:ATP binding"/>
    <property type="evidence" value="ECO:0007669"/>
    <property type="project" value="UniProtKB-UniRule"/>
</dbReference>
<dbReference type="SMART" id="SM00278">
    <property type="entry name" value="HhH1"/>
    <property type="match status" value="2"/>
</dbReference>
<dbReference type="InterPro" id="IPR027785">
    <property type="entry name" value="UvrD-like_helicase_C"/>
</dbReference>
<dbReference type="GO" id="GO:0016787">
    <property type="term" value="F:hydrolase activity"/>
    <property type="evidence" value="ECO:0007669"/>
    <property type="project" value="UniProtKB-KW"/>
</dbReference>
<dbReference type="Gene3D" id="2.30.30.940">
    <property type="match status" value="1"/>
</dbReference>
<keyword evidence="3" id="KW-0413">Isomerase</keyword>
<dbReference type="CDD" id="cd17933">
    <property type="entry name" value="DEXSc_RecD-like"/>
    <property type="match status" value="1"/>
</dbReference>
<feature type="domain" description="Helix-hairpin-helix DNA-binding motif class 1" evidence="4">
    <location>
        <begin position="115"/>
        <end position="134"/>
    </location>
</feature>
<dbReference type="AlphaFoldDB" id="A0A6N7XIF7"/>
<sequence>MEKIGKLERVIFHNKENGYTVGVFETEDEQFTVTGSFHDPNPGVKYRIVGEFKMHRKYGEQFNAESYEEVIPDDADGIRAFLAAGNVKGIGPKMANLIVDRFGKSTLDVLEQNPEKLLAIRGIGPKSLKVIAESFGETIEFTKISFSLRELGITMAQAVRIYKLYGGESLEVVKDNPYCLVEDIYGISFRKADEIAMKLGFEEDSEFRLESGVAYVLENFAQSGSTYMPKEQLLESTVKLLDVGSEQVEECLVQMIFQGKLQTDTIEETPVVYLYGYYLAEQSVAWHLAQIKEAHIDPLSADLDNLIQDAEKNRSGGIHLSEEQRGAVRQALTENVCIITGGPGTGKTTIINTIVYILEQLDIKVALAAPTGRAAKRITETSGVEAMTIHRMLEYVYSEDEHEMNFGRNEENPLEEKAVIIDEASMVDLMLMEGLLKAVKPGTRLIIVGDADQLPSVGAGNVLRDMLRSEYIPAVRLHEIFRQAGESLIVVNAHMIQRGEYPYANESNKDFFVMRRSREEDILNTVEDLFRGRLQNYYDFIHSGYDIQVLTPTKKGLLGTIHLNEVLQGVLNPPSEEKREKKSGSRIFREGDKVMQLRNNYMMEWKRDGETEKGKGVFNGDMGRIEGINPESGRVSVRYDDRVVVYENEDLMELELAYAITVHKSQGSEFPAVVMPMTWFPPMLMTRNLLYTAVTRGKNLVVVVGSEDRMHAMVDNNRIDERYTGLEYRLRQIDFGNTIG</sequence>
<feature type="binding site" evidence="3">
    <location>
        <begin position="344"/>
        <end position="348"/>
    </location>
    <ligand>
        <name>ATP</name>
        <dbReference type="ChEBI" id="CHEBI:30616"/>
    </ligand>
</feature>
<reference evidence="6 7" key="1">
    <citation type="submission" date="2019-08" db="EMBL/GenBank/DDBJ databases">
        <title>In-depth cultivation of the pig gut microbiome towards novel bacterial diversity and tailored functional studies.</title>
        <authorList>
            <person name="Wylensek D."/>
            <person name="Hitch T.C.A."/>
            <person name="Clavel T."/>
        </authorList>
    </citation>
    <scope>NUCLEOTIDE SEQUENCE [LARGE SCALE GENOMIC DNA]</scope>
    <source>
        <strain evidence="6 7">WCA-MUC-591-APC-4B</strain>
    </source>
</reference>
<dbReference type="PANTHER" id="PTHR43788">
    <property type="entry name" value="DNA2/NAM7 HELICASE FAMILY MEMBER"/>
    <property type="match status" value="1"/>
</dbReference>
<dbReference type="Proteomes" id="UP000469424">
    <property type="component" value="Unassembled WGS sequence"/>
</dbReference>
<evidence type="ECO:0000259" key="5">
    <source>
        <dbReference type="SMART" id="SM00382"/>
    </source>
</evidence>
<keyword evidence="2 3" id="KW-0067">ATP-binding</keyword>
<comment type="catalytic activity">
    <reaction evidence="3">
        <text>ATP + H2O = ADP + phosphate + H(+)</text>
        <dbReference type="Rhea" id="RHEA:13065"/>
        <dbReference type="ChEBI" id="CHEBI:15377"/>
        <dbReference type="ChEBI" id="CHEBI:15378"/>
        <dbReference type="ChEBI" id="CHEBI:30616"/>
        <dbReference type="ChEBI" id="CHEBI:43474"/>
        <dbReference type="ChEBI" id="CHEBI:456216"/>
        <dbReference type="EC" id="5.6.2.3"/>
    </reaction>
</comment>
<dbReference type="PANTHER" id="PTHR43788:SF6">
    <property type="entry name" value="DNA HELICASE B"/>
    <property type="match status" value="1"/>
</dbReference>